<accession>A0AA96R3W3</accession>
<dbReference type="InterPro" id="IPR003615">
    <property type="entry name" value="HNH_nuc"/>
</dbReference>
<sequence length="184" mass="21105">MNNPWESEEGKVVWKTEAQYWNWLRGALRKLWSDYPLRKVWKKNSLRPLTLEEKQSGKFHPSTKNVGECVFCKTVMAGSKLECDHVVESEGCTSKETAESFLWHCGGQTSVNFQLVCKPCHKIKSYSEAKGISFEEAVIEKKAIEICKGDEKSWITSKGFTPESNAKLRRKQVVEILTQENNND</sequence>
<dbReference type="EMBL" id="OR481006">
    <property type="protein sequence ID" value="WNO47546.1"/>
    <property type="molecule type" value="Genomic_DNA"/>
</dbReference>
<evidence type="ECO:0000313" key="1">
    <source>
        <dbReference type="EMBL" id="WNO47546.1"/>
    </source>
</evidence>
<dbReference type="CDD" id="cd00085">
    <property type="entry name" value="HNHc"/>
    <property type="match status" value="1"/>
</dbReference>
<proteinExistence type="predicted"/>
<name>A0AA96R3W3_9CAUD</name>
<dbReference type="Gene3D" id="1.10.30.50">
    <property type="match status" value="1"/>
</dbReference>
<evidence type="ECO:0008006" key="2">
    <source>
        <dbReference type="Google" id="ProtNLM"/>
    </source>
</evidence>
<protein>
    <recommendedName>
        <fullName evidence="2">HNH endonuclease</fullName>
    </recommendedName>
</protein>
<organism evidence="1">
    <name type="scientific">Staphylococcus phage vB_VibM_10AMN12</name>
    <dbReference type="NCBI Taxonomy" id="3076785"/>
    <lineage>
        <taxon>Viruses</taxon>
        <taxon>Duplodnaviria</taxon>
        <taxon>Heunggongvirae</taxon>
        <taxon>Uroviricota</taxon>
        <taxon>Caudoviricetes</taxon>
    </lineage>
</organism>
<reference evidence="1" key="1">
    <citation type="submission" date="2023-08" db="EMBL/GenBank/DDBJ databases">
        <authorList>
            <person name="Nazir A."/>
        </authorList>
    </citation>
    <scope>NUCLEOTIDE SEQUENCE</scope>
</reference>